<gene>
    <name evidence="2" type="ORF">Bccel_1011</name>
</gene>
<dbReference type="EMBL" id="LGTC01000001">
    <property type="protein sequence ID" value="KNY25751.1"/>
    <property type="molecule type" value="Genomic_DNA"/>
</dbReference>
<accession>A0A0L6JIT3</accession>
<evidence type="ECO:0000259" key="1">
    <source>
        <dbReference type="SMART" id="SM01066"/>
    </source>
</evidence>
<dbReference type="AlphaFoldDB" id="A0A0L6JIT3"/>
<evidence type="ECO:0000313" key="3">
    <source>
        <dbReference type="Proteomes" id="UP000036923"/>
    </source>
</evidence>
<proteinExistence type="predicted"/>
<dbReference type="Pfam" id="PF16760">
    <property type="entry name" value="CBM53"/>
    <property type="match status" value="1"/>
</dbReference>
<feature type="domain" description="Carbohydrate binding module family 25" evidence="1">
    <location>
        <begin position="25"/>
        <end position="105"/>
    </location>
</feature>
<dbReference type="eggNOG" id="ENOG5032Z2V">
    <property type="taxonomic scope" value="Bacteria"/>
</dbReference>
<dbReference type="InterPro" id="IPR005085">
    <property type="entry name" value="CBM25"/>
</dbReference>
<keyword evidence="3" id="KW-1185">Reference proteome</keyword>
<reference evidence="3" key="1">
    <citation type="submission" date="2015-07" db="EMBL/GenBank/DDBJ databases">
        <title>Near-Complete Genome Sequence of the Cellulolytic Bacterium Bacteroides (Pseudobacteroides) cellulosolvens ATCC 35603.</title>
        <authorList>
            <person name="Dassa B."/>
            <person name="Utturkar S.M."/>
            <person name="Klingeman D.M."/>
            <person name="Hurt R.A."/>
            <person name="Keller M."/>
            <person name="Xu J."/>
            <person name="Reddy Y.H.K."/>
            <person name="Borovok I."/>
            <person name="Grinberg I.R."/>
            <person name="Lamed R."/>
            <person name="Zhivin O."/>
            <person name="Bayer E.A."/>
            <person name="Brown S.D."/>
        </authorList>
    </citation>
    <scope>NUCLEOTIDE SEQUENCE [LARGE SCALE GENOMIC DNA]</scope>
    <source>
        <strain evidence="3">DSM 2933</strain>
    </source>
</reference>
<comment type="caution">
    <text evidence="2">The sequence shown here is derived from an EMBL/GenBank/DDBJ whole genome shotgun (WGS) entry which is preliminary data.</text>
</comment>
<dbReference type="OrthoDB" id="1683298at2"/>
<dbReference type="Proteomes" id="UP000036923">
    <property type="component" value="Unassembled WGS sequence"/>
</dbReference>
<dbReference type="Gene3D" id="2.60.40.10">
    <property type="entry name" value="Immunoglobulins"/>
    <property type="match status" value="1"/>
</dbReference>
<evidence type="ECO:0000313" key="2">
    <source>
        <dbReference type="EMBL" id="KNY25751.1"/>
    </source>
</evidence>
<dbReference type="InterPro" id="IPR013783">
    <property type="entry name" value="Ig-like_fold"/>
</dbReference>
<dbReference type="PATRIC" id="fig|398512.5.peg.1048"/>
<sequence length="106" mass="11705">MARASKNNEYLQNGLTISPAVPTAGEKVKVQYDGLLSKSGASDLYVHIGYGSNWQKSSFFKMNKSLTGFEASLPVEYGDTMNLCFKDSADNWDNNSGRNYSFDVSQ</sequence>
<protein>
    <submittedName>
        <fullName evidence="2">Carbohydrate binding family 25</fullName>
    </submittedName>
</protein>
<dbReference type="RefSeq" id="WP_036940386.1">
    <property type="nucleotide sequence ID" value="NZ_JQKC01000013.1"/>
</dbReference>
<organism evidence="2 3">
    <name type="scientific">Pseudobacteroides cellulosolvens ATCC 35603 = DSM 2933</name>
    <dbReference type="NCBI Taxonomy" id="398512"/>
    <lineage>
        <taxon>Bacteria</taxon>
        <taxon>Bacillati</taxon>
        <taxon>Bacillota</taxon>
        <taxon>Clostridia</taxon>
        <taxon>Eubacteriales</taxon>
        <taxon>Oscillospiraceae</taxon>
        <taxon>Pseudobacteroides</taxon>
    </lineage>
</organism>
<name>A0A0L6JIT3_9FIRM</name>
<dbReference type="SMART" id="SM01066">
    <property type="entry name" value="CBM_25"/>
    <property type="match status" value="1"/>
</dbReference>
<dbReference type="GO" id="GO:2001070">
    <property type="term" value="F:starch binding"/>
    <property type="evidence" value="ECO:0007669"/>
    <property type="project" value="InterPro"/>
</dbReference>